<dbReference type="InterPro" id="IPR058704">
    <property type="entry name" value="BGLAP-like_C"/>
</dbReference>
<dbReference type="InterPro" id="IPR035972">
    <property type="entry name" value="GLA-like_dom_SF"/>
</dbReference>
<evidence type="ECO:0000256" key="3">
    <source>
        <dbReference type="ARBA" id="ARBA00022479"/>
    </source>
</evidence>
<dbReference type="OrthoDB" id="8958520at2759"/>
<dbReference type="EMBL" id="SRMA01026574">
    <property type="protein sequence ID" value="TRY82144.1"/>
    <property type="molecule type" value="Genomic_DNA"/>
</dbReference>
<evidence type="ECO:0000313" key="9">
    <source>
        <dbReference type="Proteomes" id="UP000316079"/>
    </source>
</evidence>
<keyword evidence="3" id="KW-0301">Gamma-carboxyglutamic acid</keyword>
<accession>A0A553PWX4</accession>
<evidence type="ECO:0000256" key="1">
    <source>
        <dbReference type="ARBA" id="ARBA00004613"/>
    </source>
</evidence>
<evidence type="ECO:0000256" key="5">
    <source>
        <dbReference type="ARBA" id="ARBA00023157"/>
    </source>
</evidence>
<proteinExistence type="inferred from homology"/>
<dbReference type="PROSITE" id="PS50998">
    <property type="entry name" value="GLA_2"/>
    <property type="match status" value="1"/>
</dbReference>
<dbReference type="InterPro" id="IPR000294">
    <property type="entry name" value="GLA_domain"/>
</dbReference>
<comment type="similarity">
    <text evidence="2">Belongs to the osteocalcin/matrix Gla protein family.</text>
</comment>
<protein>
    <recommendedName>
        <fullName evidence="7">Gla domain-containing protein</fullName>
    </recommendedName>
</protein>
<evidence type="ECO:0000313" key="8">
    <source>
        <dbReference type="EMBL" id="TRY82144.1"/>
    </source>
</evidence>
<feature type="domain" description="Gla" evidence="7">
    <location>
        <begin position="122"/>
        <end position="168"/>
    </location>
</feature>
<evidence type="ECO:0000256" key="6">
    <source>
        <dbReference type="SAM" id="Phobius"/>
    </source>
</evidence>
<keyword evidence="9" id="KW-1185">Reference proteome</keyword>
<dbReference type="AlphaFoldDB" id="A0A553PWX4"/>
<feature type="transmembrane region" description="Helical" evidence="6">
    <location>
        <begin position="12"/>
        <end position="33"/>
    </location>
</feature>
<evidence type="ECO:0000259" key="7">
    <source>
        <dbReference type="PROSITE" id="PS50998"/>
    </source>
</evidence>
<comment type="subcellular location">
    <subcellularLocation>
        <location evidence="1">Secreted</location>
    </subcellularLocation>
</comment>
<reference evidence="8 9" key="1">
    <citation type="journal article" date="2019" name="Sci. Data">
        <title>Hybrid genome assembly and annotation of Danionella translucida.</title>
        <authorList>
            <person name="Kadobianskyi M."/>
            <person name="Schulze L."/>
            <person name="Schuelke M."/>
            <person name="Judkewitz B."/>
        </authorList>
    </citation>
    <scope>NUCLEOTIDE SEQUENCE [LARGE SCALE GENOMIC DNA]</scope>
    <source>
        <strain evidence="8 9">Bolton</strain>
    </source>
</reference>
<keyword evidence="6" id="KW-0472">Membrane</keyword>
<keyword evidence="6" id="KW-1133">Transmembrane helix</keyword>
<dbReference type="GO" id="GO:0005576">
    <property type="term" value="C:extracellular region"/>
    <property type="evidence" value="ECO:0007669"/>
    <property type="project" value="InterPro"/>
</dbReference>
<keyword evidence="6" id="KW-0812">Transmembrane</keyword>
<dbReference type="GO" id="GO:0005509">
    <property type="term" value="F:calcium ion binding"/>
    <property type="evidence" value="ECO:0007669"/>
    <property type="project" value="InterPro"/>
</dbReference>
<dbReference type="Proteomes" id="UP000316079">
    <property type="component" value="Unassembled WGS sequence"/>
</dbReference>
<name>A0A553PWX4_9TELE</name>
<keyword evidence="4" id="KW-0964">Secreted</keyword>
<comment type="caution">
    <text evidence="8">The sequence shown here is derived from an EMBL/GenBank/DDBJ whole genome shotgun (WGS) entry which is preliminary data.</text>
</comment>
<dbReference type="STRING" id="623744.A0A553PWX4"/>
<organism evidence="8 9">
    <name type="scientific">Danionella cerebrum</name>
    <dbReference type="NCBI Taxonomy" id="2873325"/>
    <lineage>
        <taxon>Eukaryota</taxon>
        <taxon>Metazoa</taxon>
        <taxon>Chordata</taxon>
        <taxon>Craniata</taxon>
        <taxon>Vertebrata</taxon>
        <taxon>Euteleostomi</taxon>
        <taxon>Actinopterygii</taxon>
        <taxon>Neopterygii</taxon>
        <taxon>Teleostei</taxon>
        <taxon>Ostariophysi</taxon>
        <taxon>Cypriniformes</taxon>
        <taxon>Danionidae</taxon>
        <taxon>Danioninae</taxon>
        <taxon>Danionella</taxon>
    </lineage>
</organism>
<evidence type="ECO:0000256" key="2">
    <source>
        <dbReference type="ARBA" id="ARBA00008850"/>
    </source>
</evidence>
<dbReference type="Pfam" id="PF25890">
    <property type="entry name" value="BGLAP_C"/>
    <property type="match status" value="1"/>
</dbReference>
<sequence length="181" mass="20643">MLQSCVSLCSVSFFVSFWYSALLLMVSYILNYLSNQHLSPSDQYETTAVTTDTCTVTLFLFLTKCSSLLSLSLSQPSTCLSHLEQILRRATSHWKRQADRGWGTEGEVWGEVMRSESQCFVSESLSSDAPTEFSMLAERRAEVCEDFTPCRLFSLRAGSDLAYQIYFGAQQPRLRPHLRRY</sequence>
<evidence type="ECO:0000256" key="4">
    <source>
        <dbReference type="ARBA" id="ARBA00022525"/>
    </source>
</evidence>
<gene>
    <name evidence="8" type="ORF">DNTS_009460</name>
</gene>
<keyword evidence="5" id="KW-1015">Disulfide bond</keyword>
<dbReference type="SUPFAM" id="SSF57630">
    <property type="entry name" value="GLA-domain"/>
    <property type="match status" value="1"/>
</dbReference>